<comment type="caution">
    <text evidence="2">The sequence shown here is derived from an EMBL/GenBank/DDBJ whole genome shotgun (WGS) entry which is preliminary data.</text>
</comment>
<dbReference type="EMBL" id="AMPO01000002">
    <property type="protein sequence ID" value="EKF86360.1"/>
    <property type="molecule type" value="Genomic_DNA"/>
</dbReference>
<dbReference type="Gene3D" id="3.40.50.2000">
    <property type="entry name" value="Glycogen Phosphorylase B"/>
    <property type="match status" value="2"/>
</dbReference>
<organism evidence="2 3">
    <name type="scientific">Methanobacterium formicicum (strain DSM 3637 / PP1)</name>
    <dbReference type="NCBI Taxonomy" id="1204725"/>
    <lineage>
        <taxon>Archaea</taxon>
        <taxon>Methanobacteriati</taxon>
        <taxon>Methanobacteriota</taxon>
        <taxon>Methanomada group</taxon>
        <taxon>Methanobacteria</taxon>
        <taxon>Methanobacteriales</taxon>
        <taxon>Methanobacteriaceae</taxon>
        <taxon>Methanobacterium</taxon>
    </lineage>
</organism>
<dbReference type="CDD" id="cd03801">
    <property type="entry name" value="GT4_PimA-like"/>
    <property type="match status" value="1"/>
</dbReference>
<dbReference type="InterPro" id="IPR001296">
    <property type="entry name" value="Glyco_trans_1"/>
</dbReference>
<accession>K2RUE9</accession>
<dbReference type="AlphaFoldDB" id="K2RUE9"/>
<gene>
    <name evidence="2" type="ORF">A994_02718</name>
</gene>
<dbReference type="Proteomes" id="UP000007360">
    <property type="component" value="Unassembled WGS sequence"/>
</dbReference>
<dbReference type="RefSeq" id="WP_004029739.1">
    <property type="nucleotide sequence ID" value="NZ_AMPO01000002.1"/>
</dbReference>
<protein>
    <submittedName>
        <fullName evidence="2">Group 1 glycosyl transferase</fullName>
    </submittedName>
</protein>
<dbReference type="Pfam" id="PF00534">
    <property type="entry name" value="Glycos_transf_1"/>
    <property type="match status" value="1"/>
</dbReference>
<dbReference type="GO" id="GO:0016757">
    <property type="term" value="F:glycosyltransferase activity"/>
    <property type="evidence" value="ECO:0007669"/>
    <property type="project" value="InterPro"/>
</dbReference>
<keyword evidence="2" id="KW-0808">Transferase</keyword>
<reference evidence="2 3" key="1">
    <citation type="journal article" date="2012" name="J. Bacteriol.">
        <title>Draft genome sequence of Methanobacterium formicicum DSM 3637, an archaebacterium isolated from the methane producer amoeba Pelomyxa palustris.</title>
        <authorList>
            <person name="Gutierrez G."/>
        </authorList>
    </citation>
    <scope>NUCLEOTIDE SEQUENCE [LARGE SCALE GENOMIC DNA]</scope>
    <source>
        <strain evidence="3">DSM 3637 / PP1</strain>
    </source>
</reference>
<dbReference type="OrthoDB" id="132546at2157"/>
<feature type="domain" description="Glycosyl transferase family 1" evidence="1">
    <location>
        <begin position="192"/>
        <end position="343"/>
    </location>
</feature>
<dbReference type="SUPFAM" id="SSF53756">
    <property type="entry name" value="UDP-Glycosyltransferase/glycogen phosphorylase"/>
    <property type="match status" value="1"/>
</dbReference>
<name>K2RUE9_METFP</name>
<proteinExistence type="predicted"/>
<dbReference type="PANTHER" id="PTHR12526:SF630">
    <property type="entry name" value="GLYCOSYLTRANSFERASE"/>
    <property type="match status" value="1"/>
</dbReference>
<evidence type="ECO:0000313" key="3">
    <source>
        <dbReference type="Proteomes" id="UP000007360"/>
    </source>
</evidence>
<sequence>MKNIKICIVSEYALPYLIDNSGTGGAELQMFLLAKGLSKRHYDVNFIALDELTGTYEFNGIKIFVPYNNKKNSGYTHFNLINLYKFVTILNKINADIYILRGGSPLTSIISFFAQLKNKIFIFSSSSDANVSTALEINNIKDFIKLPFRYGVKNSTQVLCQTTHQKNLLKKYVSKKGFVVRNMFQSSATNFEIENKKSVLWVGRLIQGKYPELYLKLALKLPNYNFKMICSPLRGNEKYYNKIKNEAIGIENLEFIGFVPHNEILKNFVDAALFVNTSASEGFPNTFLEAWSCGTPVCSLNCDPDKIISTYKLGINVDNFDELVTKTDFLYKNDKLRNQFSKNCIMYVKKYHDFETIIDQYDHLFKNLMKI</sequence>
<evidence type="ECO:0000259" key="1">
    <source>
        <dbReference type="Pfam" id="PF00534"/>
    </source>
</evidence>
<evidence type="ECO:0000313" key="2">
    <source>
        <dbReference type="EMBL" id="EKF86360.1"/>
    </source>
</evidence>
<dbReference type="PANTHER" id="PTHR12526">
    <property type="entry name" value="GLYCOSYLTRANSFERASE"/>
    <property type="match status" value="1"/>
</dbReference>
<dbReference type="PATRIC" id="fig|1204725.3.peg.546"/>
<keyword evidence="3" id="KW-1185">Reference proteome</keyword>